<dbReference type="GO" id="GO:0004674">
    <property type="term" value="F:protein serine/threonine kinase activity"/>
    <property type="evidence" value="ECO:0007669"/>
    <property type="project" value="UniProtKB-KW"/>
</dbReference>
<dbReference type="Pfam" id="PF00069">
    <property type="entry name" value="Pkinase"/>
    <property type="match status" value="1"/>
</dbReference>
<evidence type="ECO:0000256" key="2">
    <source>
        <dbReference type="ARBA" id="ARBA00006529"/>
    </source>
</evidence>
<name>A0AAN6WIK4_9PEZI</name>
<feature type="domain" description="Protein kinase" evidence="18">
    <location>
        <begin position="163"/>
        <end position="448"/>
    </location>
</feature>
<keyword evidence="8" id="KW-0808">Transferase</keyword>
<comment type="catalytic activity">
    <reaction evidence="14">
        <text>L-threonyl-[protein] + ATP = O-phospho-L-threonyl-[protein] + ADP + H(+)</text>
        <dbReference type="Rhea" id="RHEA:46608"/>
        <dbReference type="Rhea" id="RHEA-COMP:11060"/>
        <dbReference type="Rhea" id="RHEA-COMP:11605"/>
        <dbReference type="ChEBI" id="CHEBI:15378"/>
        <dbReference type="ChEBI" id="CHEBI:30013"/>
        <dbReference type="ChEBI" id="CHEBI:30616"/>
        <dbReference type="ChEBI" id="CHEBI:61977"/>
        <dbReference type="ChEBI" id="CHEBI:456216"/>
        <dbReference type="EC" id="2.7.11.1"/>
    </reaction>
</comment>
<evidence type="ECO:0000256" key="11">
    <source>
        <dbReference type="ARBA" id="ARBA00022840"/>
    </source>
</evidence>
<dbReference type="PANTHER" id="PTHR11584:SF369">
    <property type="entry name" value="MITOGEN-ACTIVATED PROTEIN KINASE KINASE KINASE 19-RELATED"/>
    <property type="match status" value="1"/>
</dbReference>
<feature type="region of interest" description="Disordered" evidence="17">
    <location>
        <begin position="641"/>
        <end position="753"/>
    </location>
</feature>
<feature type="repeat" description="ANK" evidence="16">
    <location>
        <begin position="1211"/>
        <end position="1243"/>
    </location>
</feature>
<evidence type="ECO:0000256" key="1">
    <source>
        <dbReference type="ARBA" id="ARBA00003747"/>
    </source>
</evidence>
<keyword evidence="9" id="KW-0547">Nucleotide-binding</keyword>
<reference evidence="19" key="2">
    <citation type="submission" date="2023-05" db="EMBL/GenBank/DDBJ databases">
        <authorList>
            <consortium name="Lawrence Berkeley National Laboratory"/>
            <person name="Steindorff A."/>
            <person name="Hensen N."/>
            <person name="Bonometti L."/>
            <person name="Westerberg I."/>
            <person name="Brannstrom I.O."/>
            <person name="Guillou S."/>
            <person name="Cros-Aarteil S."/>
            <person name="Calhoun S."/>
            <person name="Haridas S."/>
            <person name="Kuo A."/>
            <person name="Mondo S."/>
            <person name="Pangilinan J."/>
            <person name="Riley R."/>
            <person name="Labutti K."/>
            <person name="Andreopoulos B."/>
            <person name="Lipzen A."/>
            <person name="Chen C."/>
            <person name="Yanf M."/>
            <person name="Daum C."/>
            <person name="Ng V."/>
            <person name="Clum A."/>
            <person name="Ohm R."/>
            <person name="Martin F."/>
            <person name="Silar P."/>
            <person name="Natvig D."/>
            <person name="Lalanne C."/>
            <person name="Gautier V."/>
            <person name="Ament-Velasquez S.L."/>
            <person name="Kruys A."/>
            <person name="Hutchinson M.I."/>
            <person name="Powell A.J."/>
            <person name="Barry K."/>
            <person name="Miller A.N."/>
            <person name="Grigoriev I.V."/>
            <person name="Debuchy R."/>
            <person name="Gladieux P."/>
            <person name="Thoren M.H."/>
            <person name="Johannesson H."/>
        </authorList>
    </citation>
    <scope>NUCLEOTIDE SEQUENCE</scope>
    <source>
        <strain evidence="19">PSN309</strain>
    </source>
</reference>
<dbReference type="EC" id="2.7.11.1" evidence="4"/>
<feature type="compositionally biased region" description="Acidic residues" evidence="17">
    <location>
        <begin position="701"/>
        <end position="727"/>
    </location>
</feature>
<evidence type="ECO:0000256" key="6">
    <source>
        <dbReference type="ARBA" id="ARBA00019973"/>
    </source>
</evidence>
<protein>
    <recommendedName>
        <fullName evidence="6">EKC/KEOPS complex subunit BUD32</fullName>
        <ecNumber evidence="4">2.7.11.1</ecNumber>
    </recommendedName>
    <alternativeName>
        <fullName evidence="12 13">Atypical Serine/threonine protein kinase BUD32</fullName>
    </alternativeName>
    <alternativeName>
        <fullName evidence="5">EKC/KEOPS complex subunit bud32</fullName>
    </alternativeName>
</protein>
<dbReference type="Gene3D" id="1.10.510.10">
    <property type="entry name" value="Transferase(Phosphotransferase) domain 1"/>
    <property type="match status" value="1"/>
</dbReference>
<accession>A0AAN6WIK4</accession>
<dbReference type="InterPro" id="IPR011009">
    <property type="entry name" value="Kinase-like_dom_sf"/>
</dbReference>
<dbReference type="PROSITE" id="PS50297">
    <property type="entry name" value="ANK_REP_REGION"/>
    <property type="match status" value="2"/>
</dbReference>
<keyword evidence="16" id="KW-0040">ANK repeat</keyword>
<dbReference type="InterPro" id="IPR000719">
    <property type="entry name" value="Prot_kinase_dom"/>
</dbReference>
<comment type="similarity">
    <text evidence="2">Belongs to the protein kinase superfamily. STE Ser/Thr protein kinase family. MAP kinase kinase kinase subfamily.</text>
</comment>
<comment type="caution">
    <text evidence="19">The sequence shown here is derived from an EMBL/GenBank/DDBJ whole genome shotgun (WGS) entry which is preliminary data.</text>
</comment>
<evidence type="ECO:0000256" key="12">
    <source>
        <dbReference type="ARBA" id="ARBA00030980"/>
    </source>
</evidence>
<evidence type="ECO:0000313" key="20">
    <source>
        <dbReference type="Proteomes" id="UP001302126"/>
    </source>
</evidence>
<evidence type="ECO:0000256" key="16">
    <source>
        <dbReference type="PROSITE-ProRule" id="PRU00023"/>
    </source>
</evidence>
<dbReference type="SMART" id="SM00248">
    <property type="entry name" value="ANK"/>
    <property type="match status" value="5"/>
</dbReference>
<evidence type="ECO:0000256" key="7">
    <source>
        <dbReference type="ARBA" id="ARBA00022527"/>
    </source>
</evidence>
<dbReference type="InterPro" id="IPR008266">
    <property type="entry name" value="Tyr_kinase_AS"/>
</dbReference>
<dbReference type="EMBL" id="MU864659">
    <property type="protein sequence ID" value="KAK4182444.1"/>
    <property type="molecule type" value="Genomic_DNA"/>
</dbReference>
<evidence type="ECO:0000259" key="18">
    <source>
        <dbReference type="PROSITE" id="PS50011"/>
    </source>
</evidence>
<dbReference type="Pfam" id="PF00023">
    <property type="entry name" value="Ank"/>
    <property type="match status" value="1"/>
</dbReference>
<feature type="repeat" description="ANK" evidence="16">
    <location>
        <begin position="1137"/>
        <end position="1169"/>
    </location>
</feature>
<evidence type="ECO:0000256" key="3">
    <source>
        <dbReference type="ARBA" id="ARBA00011534"/>
    </source>
</evidence>
<sequence>MLNWLANIRPAQAAQPQQHYLSIEEIRTSLHKLCMPPNGGNATRGLRISEKDVRGIRIFLQVLDGRANRIGEEGWTLRPRLYAILHRIGATNLLMDEFIRESITDFNLPFNEQTLPKFVDEKGGVGMRHAFFAVQDYYLTDAKDIESERSQHLTLSVDGDTYFVSERPLGHGSYGGVDLVFSRLSTERYARKRVLRGRGSEQAQRYLIQELRELRRLHHRHLVQIIGSYTDINYIAYLMKPVAEVTLEEFLGFQTVTRASSSYKLLLRRFYGCLSGAMNYLYAHRIRHRDLTARNILIDSAGGIYISDFGSSYNWESKPSSKTKHRNVPTSPDYMAPELAKGGEHGTKSDMFSLGIVFLEMTTWLLNLRPSEMRSKIRSHADKNNVQPYPYANLPVLTTWMEGLGNARADHDHDREPLSWIRELLHAEAQHRLTPPQLMKYIHESPSFGVFCCIACQGDFNDEGLAYGQPLPTRRDSDTKVETKHTRAAVQELFEDPMSQPFGGLSVKRTDSIKEWLEHSGPSPPSPPPLVELPDRRFDHELAEEDIAAVESAEATRFLYNAYEYEFHNPSYISHAPSSPVSGNKFASFVSVNSSDQPVEMLGDTTWQQTMTSEVKPVQKNEDDRTLNDSGLGFLEYMSHSSCSDQPLQPFEEVSDRSSLASGQEDESPKGGLEDPLNLFFGTGERRESSDRGPRDSGDVLFDEEEDKSDPEDPWEEACDEPSEGSEAEGKPEAPAAQTAVHQHNQPTIEEVTDEDAVVIQDLALDDDILIQEVVPDEDCYDTNPPVLGDGKEGVTVSIHRDALETRTEAMQVEDGGQPGEKHNASRKPIALPWIPLLSSAPQTTAPETTEGATDAKHWKDAGTRVYLDRRPLKTATKKPTKKATFSANVEFLPAAHPPTQEVPNLLPQIVVDNSFDDTTNIHHDSDHRRSSFNPRKREALVPVDVSRLMDNTWEMASSAPSSVISDTVKSRISKFFLLMPTPQQVESVLNYNCKEGSSSAVKFILAKAKKPLKKGQFFPSLCYAVKGGSSRHNKCVRELLAAGVNPNNRWQKNGLTPLHIALSHNNFKGYTNLIWLLLSNSPHAADPNAADRQGELPLAKLFLGTDSDEPLEAHKRGALIMLLKEGAKPTFKLPGTGETPLHLAVRRKDKIVTAMLLHMGAEVNAVNNSGSTPLQITANQFRREISADHMETLDHLLQNGAEVNQAAGALARTPLHWAVIAGCAQAVGRLLEAGASVTQVDKEEASSLGLALKHVEKVFASQEYGVADHIEMMTGLADKIPEAKEHLQEGKCAIETAAMQESGELLKSLLLMGLDLGKGYRDGMTVGQFIRSRGSEGARWELDRVGA</sequence>
<evidence type="ECO:0000256" key="17">
    <source>
        <dbReference type="SAM" id="MobiDB-lite"/>
    </source>
</evidence>
<dbReference type="PROSITE" id="PS50088">
    <property type="entry name" value="ANK_REPEAT"/>
    <property type="match status" value="3"/>
</dbReference>
<evidence type="ECO:0000256" key="8">
    <source>
        <dbReference type="ARBA" id="ARBA00022679"/>
    </source>
</evidence>
<organism evidence="19 20">
    <name type="scientific">Podospora australis</name>
    <dbReference type="NCBI Taxonomy" id="1536484"/>
    <lineage>
        <taxon>Eukaryota</taxon>
        <taxon>Fungi</taxon>
        <taxon>Dikarya</taxon>
        <taxon>Ascomycota</taxon>
        <taxon>Pezizomycotina</taxon>
        <taxon>Sordariomycetes</taxon>
        <taxon>Sordariomycetidae</taxon>
        <taxon>Sordariales</taxon>
        <taxon>Podosporaceae</taxon>
        <taxon>Podospora</taxon>
    </lineage>
</organism>
<feature type="repeat" description="ANK" evidence="16">
    <location>
        <begin position="1054"/>
        <end position="1090"/>
    </location>
</feature>
<dbReference type="Pfam" id="PF12796">
    <property type="entry name" value="Ank_2"/>
    <property type="match status" value="2"/>
</dbReference>
<comment type="catalytic activity">
    <reaction evidence="15">
        <text>L-seryl-[protein] + ATP = O-phospho-L-seryl-[protein] + ADP + H(+)</text>
        <dbReference type="Rhea" id="RHEA:17989"/>
        <dbReference type="Rhea" id="RHEA-COMP:9863"/>
        <dbReference type="Rhea" id="RHEA-COMP:11604"/>
        <dbReference type="ChEBI" id="CHEBI:15378"/>
        <dbReference type="ChEBI" id="CHEBI:29999"/>
        <dbReference type="ChEBI" id="CHEBI:30616"/>
        <dbReference type="ChEBI" id="CHEBI:83421"/>
        <dbReference type="ChEBI" id="CHEBI:456216"/>
        <dbReference type="EC" id="2.7.11.1"/>
    </reaction>
</comment>
<feature type="compositionally biased region" description="Basic and acidic residues" evidence="17">
    <location>
        <begin position="684"/>
        <end position="698"/>
    </location>
</feature>
<keyword evidence="7" id="KW-0723">Serine/threonine-protein kinase</keyword>
<evidence type="ECO:0000313" key="19">
    <source>
        <dbReference type="EMBL" id="KAK4182444.1"/>
    </source>
</evidence>
<dbReference type="SUPFAM" id="SSF48403">
    <property type="entry name" value="Ankyrin repeat"/>
    <property type="match status" value="1"/>
</dbReference>
<dbReference type="CDD" id="cd00180">
    <property type="entry name" value="PKc"/>
    <property type="match status" value="1"/>
</dbReference>
<reference evidence="19" key="1">
    <citation type="journal article" date="2023" name="Mol. Phylogenet. Evol.">
        <title>Genome-scale phylogeny and comparative genomics of the fungal order Sordariales.</title>
        <authorList>
            <person name="Hensen N."/>
            <person name="Bonometti L."/>
            <person name="Westerberg I."/>
            <person name="Brannstrom I.O."/>
            <person name="Guillou S."/>
            <person name="Cros-Aarteil S."/>
            <person name="Calhoun S."/>
            <person name="Haridas S."/>
            <person name="Kuo A."/>
            <person name="Mondo S."/>
            <person name="Pangilinan J."/>
            <person name="Riley R."/>
            <person name="LaButti K."/>
            <person name="Andreopoulos B."/>
            <person name="Lipzen A."/>
            <person name="Chen C."/>
            <person name="Yan M."/>
            <person name="Daum C."/>
            <person name="Ng V."/>
            <person name="Clum A."/>
            <person name="Steindorff A."/>
            <person name="Ohm R.A."/>
            <person name="Martin F."/>
            <person name="Silar P."/>
            <person name="Natvig D.O."/>
            <person name="Lalanne C."/>
            <person name="Gautier V."/>
            <person name="Ament-Velasquez S.L."/>
            <person name="Kruys A."/>
            <person name="Hutchinson M.I."/>
            <person name="Powell A.J."/>
            <person name="Barry K."/>
            <person name="Miller A.N."/>
            <person name="Grigoriev I.V."/>
            <person name="Debuchy R."/>
            <person name="Gladieux P."/>
            <person name="Hiltunen Thoren M."/>
            <person name="Johannesson H."/>
        </authorList>
    </citation>
    <scope>NUCLEOTIDE SEQUENCE</scope>
    <source>
        <strain evidence="19">PSN309</strain>
    </source>
</reference>
<evidence type="ECO:0000256" key="4">
    <source>
        <dbReference type="ARBA" id="ARBA00012513"/>
    </source>
</evidence>
<dbReference type="InterPro" id="IPR002110">
    <property type="entry name" value="Ankyrin_rpt"/>
</dbReference>
<dbReference type="PANTHER" id="PTHR11584">
    <property type="entry name" value="SERINE/THREONINE PROTEIN KINASE"/>
    <property type="match status" value="1"/>
</dbReference>
<dbReference type="Gene3D" id="3.30.200.20">
    <property type="entry name" value="Phosphorylase Kinase, domain 1"/>
    <property type="match status" value="1"/>
</dbReference>
<evidence type="ECO:0000256" key="15">
    <source>
        <dbReference type="ARBA" id="ARBA00048679"/>
    </source>
</evidence>
<dbReference type="GO" id="GO:0005524">
    <property type="term" value="F:ATP binding"/>
    <property type="evidence" value="ECO:0007669"/>
    <property type="project" value="UniProtKB-KW"/>
</dbReference>
<keyword evidence="20" id="KW-1185">Reference proteome</keyword>
<evidence type="ECO:0000256" key="10">
    <source>
        <dbReference type="ARBA" id="ARBA00022777"/>
    </source>
</evidence>
<dbReference type="PROSITE" id="PS00109">
    <property type="entry name" value="PROTEIN_KINASE_TYR"/>
    <property type="match status" value="1"/>
</dbReference>
<gene>
    <name evidence="19" type="ORF">QBC35DRAFT_172304</name>
</gene>
<comment type="function">
    <text evidence="1">Component of the EKC/KEOPS complex that is required for the formation of a threonylcarbamoyl group on adenosine at position 37 (t(6)A37) in tRNAs that read codons beginning with adenine. The complex is probably involved in the transfer of the threonylcarbamoyl moiety of threonylcarbamoyl-AMP (TC-AMP) to the N6 group of A37. BUD32 has ATPase activity in the context of the EKC/KEOPS complex and likely plays a supporting role to the catalytic subunit KAE1. The EKC/KEOPS complex also promotes both telomere uncapping and telomere elongation. The complex is required for efficient recruitment of transcriptional coactivators.</text>
</comment>
<evidence type="ECO:0000256" key="9">
    <source>
        <dbReference type="ARBA" id="ARBA00022741"/>
    </source>
</evidence>
<dbReference type="Proteomes" id="UP001302126">
    <property type="component" value="Unassembled WGS sequence"/>
</dbReference>
<keyword evidence="11" id="KW-0067">ATP-binding</keyword>
<keyword evidence="10" id="KW-0418">Kinase</keyword>
<evidence type="ECO:0000256" key="5">
    <source>
        <dbReference type="ARBA" id="ARBA00013948"/>
    </source>
</evidence>
<dbReference type="PROSITE" id="PS50011">
    <property type="entry name" value="PROTEIN_KINASE_DOM"/>
    <property type="match status" value="1"/>
</dbReference>
<proteinExistence type="inferred from homology"/>
<dbReference type="Gene3D" id="1.25.40.20">
    <property type="entry name" value="Ankyrin repeat-containing domain"/>
    <property type="match status" value="2"/>
</dbReference>
<evidence type="ECO:0000256" key="14">
    <source>
        <dbReference type="ARBA" id="ARBA00047899"/>
    </source>
</evidence>
<dbReference type="InterPro" id="IPR036770">
    <property type="entry name" value="Ankyrin_rpt-contain_sf"/>
</dbReference>
<dbReference type="SUPFAM" id="SSF56112">
    <property type="entry name" value="Protein kinase-like (PK-like)"/>
    <property type="match status" value="1"/>
</dbReference>
<evidence type="ECO:0000256" key="13">
    <source>
        <dbReference type="ARBA" id="ARBA00033194"/>
    </source>
</evidence>
<comment type="subunit">
    <text evidence="3">Component of the EKC/KEOPS complex composed of at least BUD32, CGI121, GON7, KAE1 and PCC1; the whole complex dimerizes.</text>
</comment>